<dbReference type="OrthoDB" id="8524220at2"/>
<proteinExistence type="inferred from homology"/>
<dbReference type="AlphaFoldDB" id="A0A2S5GKW6"/>
<organism evidence="4 5">
    <name type="scientific">Achromobacter spanius</name>
    <dbReference type="NCBI Taxonomy" id="217203"/>
    <lineage>
        <taxon>Bacteria</taxon>
        <taxon>Pseudomonadati</taxon>
        <taxon>Pseudomonadota</taxon>
        <taxon>Betaproteobacteria</taxon>
        <taxon>Burkholderiales</taxon>
        <taxon>Alcaligenaceae</taxon>
        <taxon>Achromobacter</taxon>
    </lineage>
</organism>
<evidence type="ECO:0000313" key="5">
    <source>
        <dbReference type="Proteomes" id="UP000239990"/>
    </source>
</evidence>
<reference evidence="4 5" key="1">
    <citation type="submission" date="2018-02" db="EMBL/GenBank/DDBJ databases">
        <title>Draft Genome of Achromobacter spanius stain 6.</title>
        <authorList>
            <person name="Gunasekera T.S."/>
            <person name="Radwan O."/>
            <person name="Ruiz O.N."/>
        </authorList>
    </citation>
    <scope>NUCLEOTIDE SEQUENCE [LARGE SCALE GENOMIC DNA]</scope>
    <source>
        <strain evidence="4 5">6</strain>
    </source>
</reference>
<accession>A0A2S5GKW6</accession>
<evidence type="ECO:0000313" key="4">
    <source>
        <dbReference type="EMBL" id="PPA73628.1"/>
    </source>
</evidence>
<evidence type="ECO:0000256" key="1">
    <source>
        <dbReference type="ARBA" id="ARBA00005254"/>
    </source>
</evidence>
<dbReference type="Proteomes" id="UP000239990">
    <property type="component" value="Unassembled WGS sequence"/>
</dbReference>
<dbReference type="Gene3D" id="3.90.226.10">
    <property type="entry name" value="2-enoyl-CoA Hydratase, Chain A, domain 1"/>
    <property type="match status" value="1"/>
</dbReference>
<evidence type="ECO:0000256" key="2">
    <source>
        <dbReference type="ARBA" id="ARBA00023239"/>
    </source>
</evidence>
<comment type="caution">
    <text evidence="4">The sequence shown here is derived from an EMBL/GenBank/DDBJ whole genome shotgun (WGS) entry which is preliminary data.</text>
</comment>
<dbReference type="EMBL" id="PREU01000014">
    <property type="protein sequence ID" value="PPA73628.1"/>
    <property type="molecule type" value="Genomic_DNA"/>
</dbReference>
<sequence>MPIRCDIRDDGVAVLTLDNPPLNVVFRGLTVALGQALDALVVEPRVRAVVLTGAGRAFCAGSDIAEFQPLMQPGRIGPEKLELQHRVFARLADFPKPTVAAVHGVAFGGGLEIAVCCDFIVADPAARFALPEIKLGVFPGSGGPVRVTRRIGVTRAKEMMLLGEPIDAATALAWGLVNRVSQAGQAQAQALALAGALGARPPLAMSLCKTAIGYSWDDTEAGAIARALPLSERAFTSAEAREGVRAFLAKETPRFPDALHDARQGHEHG</sequence>
<dbReference type="SUPFAM" id="SSF52096">
    <property type="entry name" value="ClpP/crotonase"/>
    <property type="match status" value="1"/>
</dbReference>
<evidence type="ECO:0000256" key="3">
    <source>
        <dbReference type="RuleBase" id="RU003707"/>
    </source>
</evidence>
<dbReference type="Pfam" id="PF00378">
    <property type="entry name" value="ECH_1"/>
    <property type="match status" value="1"/>
</dbReference>
<gene>
    <name evidence="4" type="ORF">C4E15_24810</name>
</gene>
<dbReference type="PANTHER" id="PTHR11941:SF54">
    <property type="entry name" value="ENOYL-COA HYDRATASE, MITOCHONDRIAL"/>
    <property type="match status" value="1"/>
</dbReference>
<dbReference type="InterPro" id="IPR001753">
    <property type="entry name" value="Enoyl-CoA_hydra/iso"/>
</dbReference>
<dbReference type="CDD" id="cd06558">
    <property type="entry name" value="crotonase-like"/>
    <property type="match status" value="1"/>
</dbReference>
<comment type="similarity">
    <text evidence="1 3">Belongs to the enoyl-CoA hydratase/isomerase family.</text>
</comment>
<keyword evidence="2" id="KW-0456">Lyase</keyword>
<name>A0A2S5GKW6_9BURK</name>
<dbReference type="InterPro" id="IPR018376">
    <property type="entry name" value="Enoyl-CoA_hyd/isom_CS"/>
</dbReference>
<dbReference type="InterPro" id="IPR029045">
    <property type="entry name" value="ClpP/crotonase-like_dom_sf"/>
</dbReference>
<dbReference type="PROSITE" id="PS00166">
    <property type="entry name" value="ENOYL_COA_HYDRATASE"/>
    <property type="match status" value="1"/>
</dbReference>
<dbReference type="GO" id="GO:0016829">
    <property type="term" value="F:lyase activity"/>
    <property type="evidence" value="ECO:0007669"/>
    <property type="project" value="UniProtKB-KW"/>
</dbReference>
<dbReference type="InterPro" id="IPR014748">
    <property type="entry name" value="Enoyl-CoA_hydra_C"/>
</dbReference>
<dbReference type="Gene3D" id="1.10.12.10">
    <property type="entry name" value="Lyase 2-enoyl-coa Hydratase, Chain A, domain 2"/>
    <property type="match status" value="1"/>
</dbReference>
<dbReference type="GO" id="GO:0006635">
    <property type="term" value="P:fatty acid beta-oxidation"/>
    <property type="evidence" value="ECO:0007669"/>
    <property type="project" value="TreeGrafter"/>
</dbReference>
<protein>
    <submittedName>
        <fullName evidence="4">3-hydroxypropionyl-CoA dehydratase</fullName>
    </submittedName>
</protein>
<dbReference type="PANTHER" id="PTHR11941">
    <property type="entry name" value="ENOYL-COA HYDRATASE-RELATED"/>
    <property type="match status" value="1"/>
</dbReference>